<dbReference type="Pfam" id="PF02308">
    <property type="entry name" value="MgtC"/>
    <property type="match status" value="1"/>
</dbReference>
<protein>
    <submittedName>
        <fullName evidence="9">MgtC/SapB family protein</fullName>
    </submittedName>
</protein>
<evidence type="ECO:0000313" key="10">
    <source>
        <dbReference type="Proteomes" id="UP000787672"/>
    </source>
</evidence>
<feature type="domain" description="MgtC/SapB/SrpB/YhiD N-terminal" evidence="8">
    <location>
        <begin position="19"/>
        <end position="155"/>
    </location>
</feature>
<keyword evidence="3" id="KW-1003">Cell membrane</keyword>
<feature type="transmembrane region" description="Helical" evidence="7">
    <location>
        <begin position="117"/>
        <end position="146"/>
    </location>
</feature>
<evidence type="ECO:0000256" key="3">
    <source>
        <dbReference type="ARBA" id="ARBA00022475"/>
    </source>
</evidence>
<evidence type="ECO:0000313" key="9">
    <source>
        <dbReference type="EMBL" id="MBU5625540.1"/>
    </source>
</evidence>
<gene>
    <name evidence="9" type="ORF">KQI82_01155</name>
</gene>
<comment type="similarity">
    <text evidence="2">Belongs to the MgtC/SapB family.</text>
</comment>
<evidence type="ECO:0000256" key="6">
    <source>
        <dbReference type="ARBA" id="ARBA00023136"/>
    </source>
</evidence>
<evidence type="ECO:0000256" key="7">
    <source>
        <dbReference type="SAM" id="Phobius"/>
    </source>
</evidence>
<evidence type="ECO:0000256" key="1">
    <source>
        <dbReference type="ARBA" id="ARBA00004651"/>
    </source>
</evidence>
<organism evidence="9 10">
    <name type="scientific">Dysosmobacter acutus</name>
    <dbReference type="NCBI Taxonomy" id="2841504"/>
    <lineage>
        <taxon>Bacteria</taxon>
        <taxon>Bacillati</taxon>
        <taxon>Bacillota</taxon>
        <taxon>Clostridia</taxon>
        <taxon>Eubacteriales</taxon>
        <taxon>Oscillospiraceae</taxon>
        <taxon>Dysosmobacter</taxon>
    </lineage>
</organism>
<proteinExistence type="inferred from homology"/>
<evidence type="ECO:0000256" key="2">
    <source>
        <dbReference type="ARBA" id="ARBA00009298"/>
    </source>
</evidence>
<comment type="subcellular location">
    <subcellularLocation>
        <location evidence="1">Cell membrane</location>
        <topology evidence="1">Multi-pass membrane protein</topology>
    </subcellularLocation>
</comment>
<name>A0ABS6F846_9FIRM</name>
<keyword evidence="4 7" id="KW-0812">Transmembrane</keyword>
<evidence type="ECO:0000259" key="8">
    <source>
        <dbReference type="Pfam" id="PF02308"/>
    </source>
</evidence>
<dbReference type="PANTHER" id="PTHR33778">
    <property type="entry name" value="PROTEIN MGTC"/>
    <property type="match status" value="1"/>
</dbReference>
<dbReference type="InterPro" id="IPR003416">
    <property type="entry name" value="MgtC/SapB/SrpB/YhiD_fam"/>
</dbReference>
<evidence type="ECO:0000256" key="5">
    <source>
        <dbReference type="ARBA" id="ARBA00022989"/>
    </source>
</evidence>
<evidence type="ECO:0000256" key="4">
    <source>
        <dbReference type="ARBA" id="ARBA00022692"/>
    </source>
</evidence>
<dbReference type="PANTHER" id="PTHR33778:SF1">
    <property type="entry name" value="MAGNESIUM TRANSPORTER YHID-RELATED"/>
    <property type="match status" value="1"/>
</dbReference>
<keyword evidence="6 7" id="KW-0472">Membrane</keyword>
<feature type="transmembrane region" description="Helical" evidence="7">
    <location>
        <begin position="86"/>
        <end position="105"/>
    </location>
</feature>
<keyword evidence="10" id="KW-1185">Reference proteome</keyword>
<dbReference type="Proteomes" id="UP000787672">
    <property type="component" value="Unassembled WGS sequence"/>
</dbReference>
<reference evidence="9 10" key="1">
    <citation type="submission" date="2021-06" db="EMBL/GenBank/DDBJ databases">
        <authorList>
            <person name="Sun Q."/>
            <person name="Li D."/>
        </authorList>
    </citation>
    <scope>NUCLEOTIDE SEQUENCE [LARGE SCALE GENOMIC DNA]</scope>
    <source>
        <strain evidence="9 10">MSJ-2</strain>
    </source>
</reference>
<dbReference type="InterPro" id="IPR049177">
    <property type="entry name" value="MgtC_SapB_SrpB_YhiD_N"/>
</dbReference>
<keyword evidence="5 7" id="KW-1133">Transmembrane helix</keyword>
<accession>A0ABS6F846</accession>
<comment type="caution">
    <text evidence="9">The sequence shown here is derived from an EMBL/GenBank/DDBJ whole genome shotgun (WGS) entry which is preliminary data.</text>
</comment>
<sequence>MEELEYLRELNTASVCLRLTLAVVFGGIIGMDREHKRRPAGFRTYMLVCLGAALTMVLSQYEELMLRTEWADAFDAVGVKTDVTRFGAQVINGIGFLGTGTILVTGQREVKGLTTAAGLWASACMGLAIGAGFYECMLLGFVAIFLSIRLFPCIEDLAMANSRNMNLYVEFVSLERMGEFISEIKARGIRIFDVEIERSMDHRHLQHSSAVFYLYLPKKQSHTQLVTSLSCCPDVYAIDEI</sequence>
<feature type="transmembrane region" description="Helical" evidence="7">
    <location>
        <begin position="12"/>
        <end position="30"/>
    </location>
</feature>
<feature type="transmembrane region" description="Helical" evidence="7">
    <location>
        <begin position="42"/>
        <end position="61"/>
    </location>
</feature>
<dbReference type="EMBL" id="JAHLQN010000001">
    <property type="protein sequence ID" value="MBU5625540.1"/>
    <property type="molecule type" value="Genomic_DNA"/>
</dbReference>